<comment type="caution">
    <text evidence="6">The sequence shown here is derived from an EMBL/GenBank/DDBJ whole genome shotgun (WGS) entry which is preliminary data.</text>
</comment>
<evidence type="ECO:0000313" key="6">
    <source>
        <dbReference type="EMBL" id="OAR05081.1"/>
    </source>
</evidence>
<evidence type="ECO:0000313" key="7">
    <source>
        <dbReference type="Proteomes" id="UP000243024"/>
    </source>
</evidence>
<protein>
    <recommendedName>
        <fullName evidence="2">RNA pseudouridylate synthase</fullName>
    </recommendedName>
    <alternativeName>
        <fullName evidence="3">RNA-uridine isomerase</fullName>
    </alternativeName>
</protein>
<feature type="domain" description="Pseudouridine synthase RsuA/RluA-like" evidence="5">
    <location>
        <begin position="19"/>
        <end position="173"/>
    </location>
</feature>
<proteinExistence type="predicted"/>
<organism evidence="6 7">
    <name type="scientific">Hydrogenibacillus schlegelii</name>
    <name type="common">Bacillus schlegelii</name>
    <dbReference type="NCBI Taxonomy" id="1484"/>
    <lineage>
        <taxon>Bacteria</taxon>
        <taxon>Bacillati</taxon>
        <taxon>Bacillota</taxon>
        <taxon>Bacilli</taxon>
        <taxon>Bacillales</taxon>
        <taxon>Bacillales Family X. Incertae Sedis</taxon>
        <taxon>Hydrogenibacillus</taxon>
    </lineage>
</organism>
<dbReference type="GO" id="GO:0001522">
    <property type="term" value="P:pseudouridine synthesis"/>
    <property type="evidence" value="ECO:0007669"/>
    <property type="project" value="InterPro"/>
</dbReference>
<dbReference type="InterPro" id="IPR006145">
    <property type="entry name" value="PsdUridine_synth_RsuA/RluA"/>
</dbReference>
<dbReference type="GO" id="GO:0009982">
    <property type="term" value="F:pseudouridine synthase activity"/>
    <property type="evidence" value="ECO:0007669"/>
    <property type="project" value="InterPro"/>
</dbReference>
<dbReference type="AlphaFoldDB" id="A0A179ITV2"/>
<dbReference type="InterPro" id="IPR020103">
    <property type="entry name" value="PsdUridine_synth_cat_dom_sf"/>
</dbReference>
<feature type="compositionally biased region" description="Pro residues" evidence="4">
    <location>
        <begin position="257"/>
        <end position="268"/>
    </location>
</feature>
<dbReference type="EMBL" id="JXBB01000005">
    <property type="protein sequence ID" value="OAR05081.1"/>
    <property type="molecule type" value="Genomic_DNA"/>
</dbReference>
<comment type="catalytic activity">
    <reaction evidence="1">
        <text>a uridine in RNA = a pseudouridine in RNA</text>
        <dbReference type="Rhea" id="RHEA:48348"/>
        <dbReference type="Rhea" id="RHEA-COMP:12068"/>
        <dbReference type="Rhea" id="RHEA-COMP:12069"/>
        <dbReference type="ChEBI" id="CHEBI:65314"/>
        <dbReference type="ChEBI" id="CHEBI:65315"/>
    </reaction>
</comment>
<accession>A0A179ITV2</accession>
<dbReference type="PANTHER" id="PTHR21600">
    <property type="entry name" value="MITOCHONDRIAL RNA PSEUDOURIDINE SYNTHASE"/>
    <property type="match status" value="1"/>
</dbReference>
<evidence type="ECO:0000256" key="4">
    <source>
        <dbReference type="SAM" id="MobiDB-lite"/>
    </source>
</evidence>
<dbReference type="SUPFAM" id="SSF55120">
    <property type="entry name" value="Pseudouridine synthase"/>
    <property type="match status" value="1"/>
</dbReference>
<dbReference type="GO" id="GO:0006396">
    <property type="term" value="P:RNA processing"/>
    <property type="evidence" value="ECO:0007669"/>
    <property type="project" value="UniProtKB-ARBA"/>
</dbReference>
<dbReference type="Proteomes" id="UP000243024">
    <property type="component" value="Unassembled WGS sequence"/>
</dbReference>
<dbReference type="RefSeq" id="WP_066198854.1">
    <property type="nucleotide sequence ID" value="NZ_CBCSAS010000019.1"/>
</dbReference>
<dbReference type="Pfam" id="PF00849">
    <property type="entry name" value="PseudoU_synth_2"/>
    <property type="match status" value="1"/>
</dbReference>
<evidence type="ECO:0000259" key="5">
    <source>
        <dbReference type="Pfam" id="PF00849"/>
    </source>
</evidence>
<dbReference type="InterPro" id="IPR050188">
    <property type="entry name" value="RluA_PseudoU_synthase"/>
</dbReference>
<sequence>MTDRDPVTDRHPVLYEDNHLIAVVKPPGLAAQGNGREPDLLAWVKARRKALEHKKGEAYVGLVHRLDRPTGGVMVFAKTSKAAARLSAAFREQTVDKRYLAVIDGHPRPPAGRLVDCLKKRPDGHVVVVRCGEPDARKAVLDYALLGTRRGHALLDIRPRTGRPHQIRVQLAAHLAPIAGDRRYHPRPDPALPTLALWAYALVVPHPTTRAPLLFSALPDDLPPWPAYRPELAALRAALDAEARTIAENTGGTSGPGGPPCPGAPGSA</sequence>
<dbReference type="GO" id="GO:0140098">
    <property type="term" value="F:catalytic activity, acting on RNA"/>
    <property type="evidence" value="ECO:0007669"/>
    <property type="project" value="UniProtKB-ARBA"/>
</dbReference>
<evidence type="ECO:0000256" key="3">
    <source>
        <dbReference type="ARBA" id="ARBA00033164"/>
    </source>
</evidence>
<evidence type="ECO:0000256" key="2">
    <source>
        <dbReference type="ARBA" id="ARBA00031870"/>
    </source>
</evidence>
<dbReference type="CDD" id="cd02869">
    <property type="entry name" value="PseudoU_synth_RluA_like"/>
    <property type="match status" value="1"/>
</dbReference>
<name>A0A179ITV2_HYDSH</name>
<keyword evidence="7" id="KW-1185">Reference proteome</keyword>
<dbReference type="Gene3D" id="3.30.2350.10">
    <property type="entry name" value="Pseudouridine synthase"/>
    <property type="match status" value="1"/>
</dbReference>
<evidence type="ECO:0000256" key="1">
    <source>
        <dbReference type="ARBA" id="ARBA00000073"/>
    </source>
</evidence>
<gene>
    <name evidence="6" type="ORF">SA87_06135</name>
</gene>
<dbReference type="STRING" id="1484.SA87_06135"/>
<dbReference type="OrthoDB" id="9807829at2"/>
<feature type="region of interest" description="Disordered" evidence="4">
    <location>
        <begin position="248"/>
        <end position="268"/>
    </location>
</feature>
<reference evidence="6 7" key="1">
    <citation type="submission" date="2015-09" db="EMBL/GenBank/DDBJ databases">
        <title>Draft genome sequence of Hydrogenibacillus schlegelii DSM 2000.</title>
        <authorList>
            <person name="Hemp J."/>
        </authorList>
    </citation>
    <scope>NUCLEOTIDE SEQUENCE [LARGE SCALE GENOMIC DNA]</scope>
    <source>
        <strain evidence="6 7">MA 48</strain>
    </source>
</reference>
<dbReference type="GO" id="GO:0003723">
    <property type="term" value="F:RNA binding"/>
    <property type="evidence" value="ECO:0007669"/>
    <property type="project" value="InterPro"/>
</dbReference>